<sequence length="133" mass="15713">MKLQKLVYYAYAYYLVENKNEKKLIDTPNIQIEAWPYGPVFPTLYFKFRNYGAKSLTTIKEADSTKLDKSKNNDKKTIDYILNLYKDVDARDLSYKTHLETPSNDAFIDNLVYDENIIQGGFCLFYYVNTCFY</sequence>
<evidence type="ECO:0000259" key="1">
    <source>
        <dbReference type="Pfam" id="PF13274"/>
    </source>
</evidence>
<dbReference type="RefSeq" id="WP_341266777.1">
    <property type="nucleotide sequence ID" value="NZ_CP146843.1"/>
</dbReference>
<evidence type="ECO:0000313" key="3">
    <source>
        <dbReference type="Proteomes" id="UP001484199"/>
    </source>
</evidence>
<dbReference type="Pfam" id="PF13274">
    <property type="entry name" value="SocA_Panacea"/>
    <property type="match status" value="1"/>
</dbReference>
<name>A0ABZ2U8R1_ASHYP</name>
<proteinExistence type="predicted"/>
<reference evidence="2" key="1">
    <citation type="submission" date="2024-03" db="EMBL/GenBank/DDBJ databases">
        <title>The Complete Genome of 'Candidatus Phytoplasma fraxini' AshY1 from the Ash Yellows Group.</title>
        <authorList>
            <person name="Boehm J.W."/>
            <person name="Huettel B."/>
            <person name="Schneider B."/>
            <person name="Kube M."/>
        </authorList>
    </citation>
    <scope>NUCLEOTIDE SEQUENCE [LARGE SCALE GENOMIC DNA]</scope>
    <source>
        <strain evidence="2">AshY1</strain>
    </source>
</reference>
<accession>A0ABZ2U8R1</accession>
<organism evidence="2 3">
    <name type="scientific">Ash yellows phytoplasma</name>
    <dbReference type="NCBI Taxonomy" id="35780"/>
    <lineage>
        <taxon>Bacteria</taxon>
        <taxon>Bacillati</taxon>
        <taxon>Mycoplasmatota</taxon>
        <taxon>Mollicutes</taxon>
        <taxon>Acholeplasmatales</taxon>
        <taxon>Acholeplasmataceae</taxon>
        <taxon>Candidatus Phytoplasma</taxon>
        <taxon>16SrVII (Ash yellows group)</taxon>
    </lineage>
</organism>
<evidence type="ECO:0000313" key="2">
    <source>
        <dbReference type="EMBL" id="WYY26373.1"/>
    </source>
</evidence>
<dbReference type="InterPro" id="IPR025272">
    <property type="entry name" value="SocA_Panacea"/>
</dbReference>
<gene>
    <name evidence="2" type="ORF">AshY1_02420</name>
</gene>
<dbReference type="Proteomes" id="UP001484199">
    <property type="component" value="Chromosome"/>
</dbReference>
<protein>
    <recommendedName>
        <fullName evidence="1">Antitoxin SocA-like Panacea domain-containing protein</fullName>
    </recommendedName>
</protein>
<feature type="domain" description="Antitoxin SocA-like Panacea" evidence="1">
    <location>
        <begin position="3"/>
        <end position="101"/>
    </location>
</feature>
<keyword evidence="3" id="KW-1185">Reference proteome</keyword>
<dbReference type="EMBL" id="CP146843">
    <property type="protein sequence ID" value="WYY26373.1"/>
    <property type="molecule type" value="Genomic_DNA"/>
</dbReference>